<keyword evidence="4" id="KW-0012">Acyltransferase</keyword>
<dbReference type="Pfam" id="PF00132">
    <property type="entry name" value="Hexapep"/>
    <property type="match status" value="1"/>
</dbReference>
<dbReference type="EMBL" id="FOAJ01000002">
    <property type="protein sequence ID" value="SEK47392.1"/>
    <property type="molecule type" value="Genomic_DNA"/>
</dbReference>
<organism evidence="5 6">
    <name type="scientific">Paraburkholderia caballeronis</name>
    <dbReference type="NCBI Taxonomy" id="416943"/>
    <lineage>
        <taxon>Bacteria</taxon>
        <taxon>Pseudomonadati</taxon>
        <taxon>Pseudomonadota</taxon>
        <taxon>Betaproteobacteria</taxon>
        <taxon>Burkholderiales</taxon>
        <taxon>Burkholderiaceae</taxon>
        <taxon>Paraburkholderia</taxon>
    </lineage>
</organism>
<dbReference type="InterPro" id="IPR050179">
    <property type="entry name" value="Trans_hexapeptide_repeat"/>
</dbReference>
<name>A0A1H7HDE6_9BURK</name>
<dbReference type="PANTHER" id="PTHR43300:SF11">
    <property type="entry name" value="ACETYLTRANSFERASE RV3034C-RELATED"/>
    <property type="match status" value="1"/>
</dbReference>
<dbReference type="PROSITE" id="PS00101">
    <property type="entry name" value="HEXAPEP_TRANSFERASES"/>
    <property type="match status" value="1"/>
</dbReference>
<dbReference type="CDD" id="cd03349">
    <property type="entry name" value="LbH_XAT"/>
    <property type="match status" value="1"/>
</dbReference>
<dbReference type="InterPro" id="IPR018357">
    <property type="entry name" value="Hexapep_transf_CS"/>
</dbReference>
<proteinExistence type="inferred from homology"/>
<dbReference type="InterPro" id="IPR001451">
    <property type="entry name" value="Hexapep"/>
</dbReference>
<evidence type="ECO:0000256" key="3">
    <source>
        <dbReference type="ARBA" id="ARBA00022737"/>
    </source>
</evidence>
<evidence type="ECO:0000256" key="2">
    <source>
        <dbReference type="ARBA" id="ARBA00022679"/>
    </source>
</evidence>
<evidence type="ECO:0000256" key="4">
    <source>
        <dbReference type="ARBA" id="ARBA00023315"/>
    </source>
</evidence>
<keyword evidence="6" id="KW-1185">Reference proteome</keyword>
<dbReference type="STRING" id="416943.SAMN05445871_0111"/>
<dbReference type="InterPro" id="IPR011004">
    <property type="entry name" value="Trimer_LpxA-like_sf"/>
</dbReference>
<sequence length="421" mass="48036">MLINIKLTSTILNALQDLRIYSTHRGNGRRFSIDQTISFDSKARIEPYVGFCVGQKLFSAGAFSYAHSELDPLQRIGRYCSIASSIKNFSAKHPLEFLSTSHFNFCDIEFYRQALEDLNKEKYTEFNVFPYKTYDAPAQIGHDVWIGDNVLLGRNINIGTGSVIGANSVVTHDVPPYAIVAGVPARIIRYRFPDNLIAKLLGLEWWDYSFTDFYNLPYPEPEKFVDHLQNLIDSGKISKFQPDNRPFAERLISKLDELGEPVPDSLSKALIFEKEREALNDRFPVPESCTNWHRAELDPRDGALMRFFAYQAWTEIDVTEDTSAIEFLVNFHVSTEAIDKFEVSVSGYKLTKILAGQDSLGRHRVRFEIPFHSNTGKRVVRLDLFCPISRRPSLQYANSKDSRILSLAISKPKLINTTRSQ</sequence>
<dbReference type="GO" id="GO:0016746">
    <property type="term" value="F:acyltransferase activity"/>
    <property type="evidence" value="ECO:0007669"/>
    <property type="project" value="UniProtKB-KW"/>
</dbReference>
<evidence type="ECO:0000313" key="5">
    <source>
        <dbReference type="EMBL" id="SEK47392.1"/>
    </source>
</evidence>
<dbReference type="PANTHER" id="PTHR43300">
    <property type="entry name" value="ACETYLTRANSFERASE"/>
    <property type="match status" value="1"/>
</dbReference>
<accession>A0A1H7HDE6</accession>
<dbReference type="Proteomes" id="UP000199120">
    <property type="component" value="Unassembled WGS sequence"/>
</dbReference>
<comment type="similarity">
    <text evidence="1">Belongs to the transferase hexapeptide repeat family.</text>
</comment>
<evidence type="ECO:0000256" key="1">
    <source>
        <dbReference type="ARBA" id="ARBA00007274"/>
    </source>
</evidence>
<protein>
    <submittedName>
        <fullName evidence="5">Acetyltransferase (Isoleucine patch superfamily)</fullName>
    </submittedName>
</protein>
<reference evidence="6" key="1">
    <citation type="submission" date="2016-10" db="EMBL/GenBank/DDBJ databases">
        <authorList>
            <person name="Varghese N."/>
            <person name="Submissions S."/>
        </authorList>
    </citation>
    <scope>NUCLEOTIDE SEQUENCE [LARGE SCALE GENOMIC DNA]</scope>
    <source>
        <strain evidence="6">LMG 26416</strain>
    </source>
</reference>
<keyword evidence="2 5" id="KW-0808">Transferase</keyword>
<dbReference type="AlphaFoldDB" id="A0A1H7HDE6"/>
<dbReference type="Gene3D" id="2.160.10.10">
    <property type="entry name" value="Hexapeptide repeat proteins"/>
    <property type="match status" value="1"/>
</dbReference>
<evidence type="ECO:0000313" key="6">
    <source>
        <dbReference type="Proteomes" id="UP000199120"/>
    </source>
</evidence>
<keyword evidence="3" id="KW-0677">Repeat</keyword>
<dbReference type="SUPFAM" id="SSF51161">
    <property type="entry name" value="Trimeric LpxA-like enzymes"/>
    <property type="match status" value="1"/>
</dbReference>
<gene>
    <name evidence="5" type="ORF">SAMN05192542_102198</name>
</gene>